<organism evidence="2 3">
    <name type="scientific">Magnaporthiopsis poae (strain ATCC 64411 / 73-15)</name>
    <name type="common">Kentucky bluegrass fungus</name>
    <name type="synonym">Magnaporthe poae</name>
    <dbReference type="NCBI Taxonomy" id="644358"/>
    <lineage>
        <taxon>Eukaryota</taxon>
        <taxon>Fungi</taxon>
        <taxon>Dikarya</taxon>
        <taxon>Ascomycota</taxon>
        <taxon>Pezizomycotina</taxon>
        <taxon>Sordariomycetes</taxon>
        <taxon>Sordariomycetidae</taxon>
        <taxon>Magnaporthales</taxon>
        <taxon>Magnaporthaceae</taxon>
        <taxon>Magnaporthiopsis</taxon>
    </lineage>
</organism>
<protein>
    <submittedName>
        <fullName evidence="1 2">Uncharacterized protein</fullName>
    </submittedName>
</protein>
<name>A0A0C4E2K6_MAGP6</name>
<sequence length="118" mass="13245">MAGNSTRCHGELIGGTLWYMPPDILRQELRTTAVARQAMCVVDRQKVTGERLREQDAMRNWVGKTVIPGREKLSNHIVMHSTVHRMLERQAGDRITVEEMVARVDTTGACRGSTREGA</sequence>
<reference evidence="1" key="3">
    <citation type="submission" date="2011-03" db="EMBL/GenBank/DDBJ databases">
        <title>Annotation of Magnaporthe poae ATCC 64411.</title>
        <authorList>
            <person name="Ma L.-J."/>
            <person name="Dead R."/>
            <person name="Young S.K."/>
            <person name="Zeng Q."/>
            <person name="Gargeya S."/>
            <person name="Fitzgerald M."/>
            <person name="Haas B."/>
            <person name="Abouelleil A."/>
            <person name="Alvarado L."/>
            <person name="Arachchi H.M."/>
            <person name="Berlin A."/>
            <person name="Brown A."/>
            <person name="Chapman S.B."/>
            <person name="Chen Z."/>
            <person name="Dunbar C."/>
            <person name="Freedman E."/>
            <person name="Gearin G."/>
            <person name="Gellesch M."/>
            <person name="Goldberg J."/>
            <person name="Griggs A."/>
            <person name="Gujja S."/>
            <person name="Heiman D."/>
            <person name="Howarth C."/>
            <person name="Larson L."/>
            <person name="Lui A."/>
            <person name="MacDonald P.J.P."/>
            <person name="Mehta T."/>
            <person name="Montmayeur A."/>
            <person name="Murphy C."/>
            <person name="Neiman D."/>
            <person name="Pearson M."/>
            <person name="Priest M."/>
            <person name="Roberts A."/>
            <person name="Saif S."/>
            <person name="Shea T."/>
            <person name="Shenoy N."/>
            <person name="Sisk P."/>
            <person name="Stolte C."/>
            <person name="Sykes S."/>
            <person name="Yandava C."/>
            <person name="Wortman J."/>
            <person name="Nusbaum C."/>
            <person name="Birren B."/>
        </authorList>
    </citation>
    <scope>NUCLEOTIDE SEQUENCE</scope>
    <source>
        <strain evidence="1">ATCC 64411</strain>
    </source>
</reference>
<evidence type="ECO:0000313" key="1">
    <source>
        <dbReference type="EMBL" id="KLU87652.1"/>
    </source>
</evidence>
<gene>
    <name evidence="1" type="ORF">MAPG_06647</name>
</gene>
<accession>A0A0C4E2K6</accession>
<proteinExistence type="predicted"/>
<dbReference type="EMBL" id="GL876970">
    <property type="protein sequence ID" value="KLU87652.1"/>
    <property type="molecule type" value="Genomic_DNA"/>
</dbReference>
<reference evidence="2" key="4">
    <citation type="journal article" date="2015" name="G3 (Bethesda)">
        <title>Genome sequences of three phytopathogenic species of the Magnaporthaceae family of fungi.</title>
        <authorList>
            <person name="Okagaki L.H."/>
            <person name="Nunes C.C."/>
            <person name="Sailsbery J."/>
            <person name="Clay B."/>
            <person name="Brown D."/>
            <person name="John T."/>
            <person name="Oh Y."/>
            <person name="Young N."/>
            <person name="Fitzgerald M."/>
            <person name="Haas B.J."/>
            <person name="Zeng Q."/>
            <person name="Young S."/>
            <person name="Adiconis X."/>
            <person name="Fan L."/>
            <person name="Levin J.Z."/>
            <person name="Mitchell T.K."/>
            <person name="Okubara P.A."/>
            <person name="Farman M.L."/>
            <person name="Kohn L.M."/>
            <person name="Birren B."/>
            <person name="Ma L.-J."/>
            <person name="Dean R.A."/>
        </authorList>
    </citation>
    <scope>NUCLEOTIDE SEQUENCE</scope>
    <source>
        <strain evidence="2">ATCC 64411 / 73-15</strain>
    </source>
</reference>
<dbReference type="VEuPathDB" id="FungiDB:MAPG_06647"/>
<dbReference type="Proteomes" id="UP000011715">
    <property type="component" value="Unassembled WGS sequence"/>
</dbReference>
<reference evidence="3" key="1">
    <citation type="submission" date="2010-05" db="EMBL/GenBank/DDBJ databases">
        <title>The genome sequence of Magnaporthe poae strain ATCC 64411.</title>
        <authorList>
            <person name="Ma L.-J."/>
            <person name="Dead R."/>
            <person name="Young S."/>
            <person name="Zeng Q."/>
            <person name="Koehrsen M."/>
            <person name="Alvarado L."/>
            <person name="Berlin A."/>
            <person name="Chapman S.B."/>
            <person name="Chen Z."/>
            <person name="Freedman E."/>
            <person name="Gellesch M."/>
            <person name="Goldberg J."/>
            <person name="Griggs A."/>
            <person name="Gujja S."/>
            <person name="Heilman E.R."/>
            <person name="Heiman D."/>
            <person name="Hepburn T."/>
            <person name="Howarth C."/>
            <person name="Jen D."/>
            <person name="Larson L."/>
            <person name="Mehta T."/>
            <person name="Neiman D."/>
            <person name="Pearson M."/>
            <person name="Roberts A."/>
            <person name="Saif S."/>
            <person name="Shea T."/>
            <person name="Shenoy N."/>
            <person name="Sisk P."/>
            <person name="Stolte C."/>
            <person name="Sykes S."/>
            <person name="Walk T."/>
            <person name="White J."/>
            <person name="Yandava C."/>
            <person name="Haas B."/>
            <person name="Nusbaum C."/>
            <person name="Birren B."/>
        </authorList>
    </citation>
    <scope>NUCLEOTIDE SEQUENCE [LARGE SCALE GENOMIC DNA]</scope>
    <source>
        <strain evidence="3">ATCC 64411 / 73-15</strain>
    </source>
</reference>
<dbReference type="AlphaFoldDB" id="A0A0C4E2K6"/>
<evidence type="ECO:0000313" key="2">
    <source>
        <dbReference type="EnsemblFungi" id="MAPG_06647T0"/>
    </source>
</evidence>
<evidence type="ECO:0000313" key="3">
    <source>
        <dbReference type="Proteomes" id="UP000011715"/>
    </source>
</evidence>
<dbReference type="EMBL" id="ADBL01001608">
    <property type="status" value="NOT_ANNOTATED_CDS"/>
    <property type="molecule type" value="Genomic_DNA"/>
</dbReference>
<reference evidence="1" key="2">
    <citation type="submission" date="2010-05" db="EMBL/GenBank/DDBJ databases">
        <title>The Genome Sequence of Magnaporthe poae strain ATCC 64411.</title>
        <authorList>
            <consortium name="The Broad Institute Genome Sequencing Platform"/>
            <consortium name="Broad Institute Genome Sequencing Center for Infectious Disease"/>
            <person name="Ma L.-J."/>
            <person name="Dead R."/>
            <person name="Young S."/>
            <person name="Zeng Q."/>
            <person name="Koehrsen M."/>
            <person name="Alvarado L."/>
            <person name="Berlin A."/>
            <person name="Chapman S.B."/>
            <person name="Chen Z."/>
            <person name="Freedman E."/>
            <person name="Gellesch M."/>
            <person name="Goldberg J."/>
            <person name="Griggs A."/>
            <person name="Gujja S."/>
            <person name="Heilman E.R."/>
            <person name="Heiman D."/>
            <person name="Hepburn T."/>
            <person name="Howarth C."/>
            <person name="Jen D."/>
            <person name="Larson L."/>
            <person name="Mehta T."/>
            <person name="Neiman D."/>
            <person name="Pearson M."/>
            <person name="Roberts A."/>
            <person name="Saif S."/>
            <person name="Shea T."/>
            <person name="Shenoy N."/>
            <person name="Sisk P."/>
            <person name="Stolte C."/>
            <person name="Sykes S."/>
            <person name="Walk T."/>
            <person name="White J."/>
            <person name="Yandava C."/>
            <person name="Haas B."/>
            <person name="Nusbaum C."/>
            <person name="Birren B."/>
        </authorList>
    </citation>
    <scope>NUCLEOTIDE SEQUENCE</scope>
    <source>
        <strain evidence="1">ATCC 64411</strain>
    </source>
</reference>
<reference evidence="2" key="5">
    <citation type="submission" date="2015-06" db="UniProtKB">
        <authorList>
            <consortium name="EnsemblFungi"/>
        </authorList>
    </citation>
    <scope>IDENTIFICATION</scope>
    <source>
        <strain evidence="2">ATCC 64411</strain>
    </source>
</reference>
<dbReference type="EnsemblFungi" id="MAPG_06647T0">
    <property type="protein sequence ID" value="MAPG_06647T0"/>
    <property type="gene ID" value="MAPG_06647"/>
</dbReference>
<keyword evidence="3" id="KW-1185">Reference proteome</keyword>